<keyword evidence="5" id="KW-1185">Reference proteome</keyword>
<evidence type="ECO:0000256" key="3">
    <source>
        <dbReference type="ARBA" id="ARBA00023237"/>
    </source>
</evidence>
<evidence type="ECO:0000256" key="2">
    <source>
        <dbReference type="ARBA" id="ARBA00023136"/>
    </source>
</evidence>
<evidence type="ECO:0000313" key="5">
    <source>
        <dbReference type="Proteomes" id="UP001449657"/>
    </source>
</evidence>
<evidence type="ECO:0008006" key="6">
    <source>
        <dbReference type="Google" id="ProtNLM"/>
    </source>
</evidence>
<comment type="subcellular location">
    <subcellularLocation>
        <location evidence="1">Cell outer membrane</location>
    </subcellularLocation>
</comment>
<proteinExistence type="predicted"/>
<dbReference type="Gene3D" id="2.40.170.20">
    <property type="entry name" value="TonB-dependent receptor, beta-barrel domain"/>
    <property type="match status" value="1"/>
</dbReference>
<gene>
    <name evidence="4" type="ORF">WJU22_12615</name>
</gene>
<protein>
    <recommendedName>
        <fullName evidence="6">TonB-dependent receptor-like beta-barrel domain-containing protein</fullName>
    </recommendedName>
</protein>
<dbReference type="SUPFAM" id="SSF56935">
    <property type="entry name" value="Porins"/>
    <property type="match status" value="1"/>
</dbReference>
<dbReference type="Proteomes" id="UP001449657">
    <property type="component" value="Chromosome"/>
</dbReference>
<dbReference type="RefSeq" id="WP_341843587.1">
    <property type="nucleotide sequence ID" value="NZ_CP149792.1"/>
</dbReference>
<reference evidence="4 5" key="1">
    <citation type="submission" date="2024-03" db="EMBL/GenBank/DDBJ databases">
        <title>Chitinophaga caseinilytica sp. nov., a casein hydrolysing bacterium isolated from forest soil.</title>
        <authorList>
            <person name="Lee D.S."/>
            <person name="Han D.M."/>
            <person name="Baek J.H."/>
            <person name="Choi D.G."/>
            <person name="Jeon J.H."/>
            <person name="Jeon C.O."/>
        </authorList>
    </citation>
    <scope>NUCLEOTIDE SEQUENCE [LARGE SCALE GENOMIC DNA]</scope>
    <source>
        <strain evidence="4 5">KACC 19118</strain>
    </source>
</reference>
<evidence type="ECO:0000256" key="1">
    <source>
        <dbReference type="ARBA" id="ARBA00004442"/>
    </source>
</evidence>
<evidence type="ECO:0000313" key="4">
    <source>
        <dbReference type="EMBL" id="WZN49012.1"/>
    </source>
</evidence>
<accession>A0ABZ2ZCI3</accession>
<sequence>MENTDIRTEIYNHLMQHPTTQQYSLSITGGSEKNQYYTSFGYDKSVPFDINTKNERLTFRWNNSWQPINKLSITTEINWIKSDLNSKNNLTNDQDRLLKYTYNKLADHQGNALPIQANFRSLFTDTINAPGILDWHYYPLSEAQNGQIKNQSNDIRFIGALNFQFSGALTASIQYQYQHNQAESNVINSLETYNTRDQINKFVQTDPSTGTLVYPYPKGDSYDRSTSKITSWNLRGSLNYNKTFGLHSIVALAAIERRETNQDQNIEVRQWGYNQETNTVQNLLYGTWIERPFNSSSIIAPYSAILSGFVNRFGSYLANASYTYDEKYIISASGRIDQSNFFGVKANDRIVPLGSVGLGWKLSNESFFNTKFIDRLAFRITYGYSGNVNAGTSPFATATYMNPTSPTNIPYATITTPPNPKLGWEKVKHINIASDFSFFKNRLSGTLEFYLKNGQNLIGPIKSAPSTGFLEYQGNNASIKTKGMDLNLANNNKLGEISIRNVFLLSYNTNKVTNYLVEMPIGQVQPINFTGRLPEIGKPVDKLYTYKWAGLSAENGDALLYIDDKIVGSRQFRSATLKDFEYNGRLTPSWTGAWRTEVAWRNFSSSIGINYRFKNVFLRSSFNGRFDIDRNFKHEDYLYAWKKPGDEKITNVPGFADAYPDRRYSVYSQASVLVESGDMIQLQDIRLNCDLTPYLKGSKTLSKVLLYFYVDNIGIIWKQSKYDPRLNGAFTYYANPTSYFGGLSVQF</sequence>
<keyword evidence="2" id="KW-0472">Membrane</keyword>
<organism evidence="4 5">
    <name type="scientific">Chitinophaga caseinilytica</name>
    <dbReference type="NCBI Taxonomy" id="2267521"/>
    <lineage>
        <taxon>Bacteria</taxon>
        <taxon>Pseudomonadati</taxon>
        <taxon>Bacteroidota</taxon>
        <taxon>Chitinophagia</taxon>
        <taxon>Chitinophagales</taxon>
        <taxon>Chitinophagaceae</taxon>
        <taxon>Chitinophaga</taxon>
    </lineage>
</organism>
<dbReference type="InterPro" id="IPR036942">
    <property type="entry name" value="Beta-barrel_TonB_sf"/>
</dbReference>
<keyword evidence="3" id="KW-0998">Cell outer membrane</keyword>
<name>A0ABZ2ZCI3_9BACT</name>
<dbReference type="EMBL" id="CP150096">
    <property type="protein sequence ID" value="WZN49012.1"/>
    <property type="molecule type" value="Genomic_DNA"/>
</dbReference>